<dbReference type="InterPro" id="IPR007527">
    <property type="entry name" value="Znf_SWIM"/>
</dbReference>
<keyword evidence="4 6" id="KW-0862">Zinc</keyword>
<dbReference type="PANTHER" id="PTHR31669">
    <property type="entry name" value="PROTEIN FAR1-RELATED SEQUENCE 10-RELATED"/>
    <property type="match status" value="1"/>
</dbReference>
<sequence>TPLQIEKHAAKVYTKTVFSEVQMEIETTCFRCVSVHIEKEHENTKYKVVEVGQDGVDFIINKCGDSVDCSCKKFQQFGLLCRHTMMLIKDLERIPEKYLLNRWFKFASSGHEIDNARLNALNGKNQRNAYLNNLWSDFHCCITLAEGSKDKLERLSRIINEEKNQLLGAQQVSNSILSKEAVIQELCGLVSNLDVDTYHQSKQKQEEWKQHKNLIAVTIRKIYQRKSKAEKTLPSKPTPAHYFRSKFAAQFQPPARLLQPTHHGLYNEPNHQQPAGSTSSACSDAGSDVVSATGKPKPANSNTASALVTSFGNIGPNPAPQTEQLPGAPTINTGASEPTILYVREDGAVVTTGTRPAGTSTANHNTAGTPTTTPKSPLSFRDAITGRRDGSSNGPRPALKEFILDGDYANACGTIIRSEANRVKVRFSQAEAVTLAG</sequence>
<comment type="function">
    <text evidence="6">Putative transcription activator involved in regulating light control of development.</text>
</comment>
<accession>A0A9N7MMC0</accession>
<dbReference type="InterPro" id="IPR006564">
    <property type="entry name" value="Znf_PMZ"/>
</dbReference>
<evidence type="ECO:0000256" key="2">
    <source>
        <dbReference type="ARBA" id="ARBA00022723"/>
    </source>
</evidence>
<dbReference type="EMBL" id="CACSLK010003311">
    <property type="protein sequence ID" value="CAA0809249.1"/>
    <property type="molecule type" value="Genomic_DNA"/>
</dbReference>
<dbReference type="Pfam" id="PF04434">
    <property type="entry name" value="SWIM"/>
    <property type="match status" value="1"/>
</dbReference>
<evidence type="ECO:0000256" key="5">
    <source>
        <dbReference type="PROSITE-ProRule" id="PRU00325"/>
    </source>
</evidence>
<dbReference type="AlphaFoldDB" id="A0A9N7MMC0"/>
<evidence type="ECO:0000256" key="8">
    <source>
        <dbReference type="SAM" id="MobiDB-lite"/>
    </source>
</evidence>
<evidence type="ECO:0000313" key="10">
    <source>
        <dbReference type="EMBL" id="CAA0809249.1"/>
    </source>
</evidence>
<organism evidence="10 11">
    <name type="scientific">Striga hermonthica</name>
    <name type="common">Purple witchweed</name>
    <name type="synonym">Buchnera hermonthica</name>
    <dbReference type="NCBI Taxonomy" id="68872"/>
    <lineage>
        <taxon>Eukaryota</taxon>
        <taxon>Viridiplantae</taxon>
        <taxon>Streptophyta</taxon>
        <taxon>Embryophyta</taxon>
        <taxon>Tracheophyta</taxon>
        <taxon>Spermatophyta</taxon>
        <taxon>Magnoliopsida</taxon>
        <taxon>eudicotyledons</taxon>
        <taxon>Gunneridae</taxon>
        <taxon>Pentapetalae</taxon>
        <taxon>asterids</taxon>
        <taxon>lamiids</taxon>
        <taxon>Lamiales</taxon>
        <taxon>Orobanchaceae</taxon>
        <taxon>Buchnereae</taxon>
        <taxon>Striga</taxon>
    </lineage>
</organism>
<comment type="caution">
    <text evidence="10">The sequence shown here is derived from an EMBL/GenBank/DDBJ whole genome shotgun (WGS) entry which is preliminary data.</text>
</comment>
<feature type="compositionally biased region" description="Polar residues" evidence="8">
    <location>
        <begin position="299"/>
        <end position="312"/>
    </location>
</feature>
<keyword evidence="11" id="KW-1185">Reference proteome</keyword>
<keyword evidence="7" id="KW-0175">Coiled coil</keyword>
<dbReference type="GO" id="GO:0005634">
    <property type="term" value="C:nucleus"/>
    <property type="evidence" value="ECO:0007669"/>
    <property type="project" value="UniProtKB-SubCell"/>
</dbReference>
<dbReference type="PROSITE" id="PS50966">
    <property type="entry name" value="ZF_SWIM"/>
    <property type="match status" value="1"/>
</dbReference>
<feature type="compositionally biased region" description="Polar residues" evidence="8">
    <location>
        <begin position="269"/>
        <end position="282"/>
    </location>
</feature>
<comment type="subcellular location">
    <subcellularLocation>
        <location evidence="6">Nucleus</location>
    </subcellularLocation>
</comment>
<evidence type="ECO:0000256" key="3">
    <source>
        <dbReference type="ARBA" id="ARBA00022771"/>
    </source>
</evidence>
<keyword evidence="3 5" id="KW-0863">Zinc-finger</keyword>
<protein>
    <recommendedName>
        <fullName evidence="6">Protein FAR1-RELATED SEQUENCE</fullName>
    </recommendedName>
</protein>
<dbReference type="Proteomes" id="UP001153555">
    <property type="component" value="Unassembled WGS sequence"/>
</dbReference>
<feature type="compositionally biased region" description="Polar residues" evidence="8">
    <location>
        <begin position="353"/>
        <end position="376"/>
    </location>
</feature>
<feature type="compositionally biased region" description="Polar residues" evidence="8">
    <location>
        <begin position="320"/>
        <end position="334"/>
    </location>
</feature>
<dbReference type="PANTHER" id="PTHR31669:SF306">
    <property type="entry name" value="PROTEIN FAR1-RELATED SEQUENCE"/>
    <property type="match status" value="1"/>
</dbReference>
<proteinExistence type="inferred from homology"/>
<evidence type="ECO:0000256" key="1">
    <source>
        <dbReference type="ARBA" id="ARBA00005889"/>
    </source>
</evidence>
<gene>
    <name evidence="10" type="ORF">SHERM_11359</name>
</gene>
<dbReference type="SMART" id="SM00575">
    <property type="entry name" value="ZnF_PMZ"/>
    <property type="match status" value="1"/>
</dbReference>
<dbReference type="GO" id="GO:0008270">
    <property type="term" value="F:zinc ion binding"/>
    <property type="evidence" value="ECO:0007669"/>
    <property type="project" value="UniProtKB-UniRule"/>
</dbReference>
<dbReference type="OrthoDB" id="1746270at2759"/>
<feature type="non-terminal residue" evidence="10">
    <location>
        <position position="1"/>
    </location>
</feature>
<evidence type="ECO:0000259" key="9">
    <source>
        <dbReference type="PROSITE" id="PS50966"/>
    </source>
</evidence>
<comment type="similarity">
    <text evidence="1 6">Belongs to the FHY3/FAR1 family.</text>
</comment>
<keyword evidence="2 6" id="KW-0479">Metal-binding</keyword>
<feature type="coiled-coil region" evidence="7">
    <location>
        <begin position="145"/>
        <end position="172"/>
    </location>
</feature>
<keyword evidence="6" id="KW-0539">Nucleus</keyword>
<evidence type="ECO:0000313" key="11">
    <source>
        <dbReference type="Proteomes" id="UP001153555"/>
    </source>
</evidence>
<feature type="domain" description="SWIM-type" evidence="9">
    <location>
        <begin position="46"/>
        <end position="92"/>
    </location>
</feature>
<feature type="non-terminal residue" evidence="10">
    <location>
        <position position="437"/>
    </location>
</feature>
<evidence type="ECO:0000256" key="6">
    <source>
        <dbReference type="RuleBase" id="RU367018"/>
    </source>
</evidence>
<evidence type="ECO:0000256" key="4">
    <source>
        <dbReference type="ARBA" id="ARBA00022833"/>
    </source>
</evidence>
<feature type="region of interest" description="Disordered" evidence="8">
    <location>
        <begin position="259"/>
        <end position="334"/>
    </location>
</feature>
<evidence type="ECO:0000256" key="7">
    <source>
        <dbReference type="SAM" id="Coils"/>
    </source>
</evidence>
<name>A0A9N7MMC0_STRHE</name>
<dbReference type="InterPro" id="IPR031052">
    <property type="entry name" value="FHY3/FAR1"/>
</dbReference>
<feature type="region of interest" description="Disordered" evidence="8">
    <location>
        <begin position="353"/>
        <end position="397"/>
    </location>
</feature>
<reference evidence="10" key="1">
    <citation type="submission" date="2019-12" db="EMBL/GenBank/DDBJ databases">
        <authorList>
            <person name="Scholes J."/>
        </authorList>
    </citation>
    <scope>NUCLEOTIDE SEQUENCE</scope>
</reference>
<dbReference type="GO" id="GO:0006355">
    <property type="term" value="P:regulation of DNA-templated transcription"/>
    <property type="evidence" value="ECO:0007669"/>
    <property type="project" value="UniProtKB-UniRule"/>
</dbReference>